<evidence type="ECO:0000313" key="2">
    <source>
        <dbReference type="Proteomes" id="UP000198858"/>
    </source>
</evidence>
<dbReference type="GO" id="GO:0004029">
    <property type="term" value="F:aldehyde dehydrogenase (NAD+) activity"/>
    <property type="evidence" value="ECO:0007669"/>
    <property type="project" value="TreeGrafter"/>
</dbReference>
<dbReference type="SUPFAM" id="SSF51735">
    <property type="entry name" value="NAD(P)-binding Rossmann-fold domains"/>
    <property type="match status" value="1"/>
</dbReference>
<dbReference type="Proteomes" id="UP000198858">
    <property type="component" value="Chromosome I"/>
</dbReference>
<dbReference type="STRING" id="1250231.SAMN04488552_1687"/>
<protein>
    <submittedName>
        <fullName evidence="1">Nucleoside-diphosphate-sugar epimerase</fullName>
    </submittedName>
</protein>
<dbReference type="Gene3D" id="3.40.50.720">
    <property type="entry name" value="NAD(P)-binding Rossmann-like Domain"/>
    <property type="match status" value="1"/>
</dbReference>
<dbReference type="GO" id="GO:0005737">
    <property type="term" value="C:cytoplasm"/>
    <property type="evidence" value="ECO:0007669"/>
    <property type="project" value="TreeGrafter"/>
</dbReference>
<keyword evidence="2" id="KW-1185">Reference proteome</keyword>
<organism evidence="1 2">
    <name type="scientific">Christiangramia echinicola</name>
    <dbReference type="NCBI Taxonomy" id="279359"/>
    <lineage>
        <taxon>Bacteria</taxon>
        <taxon>Pseudomonadati</taxon>
        <taxon>Bacteroidota</taxon>
        <taxon>Flavobacteriia</taxon>
        <taxon>Flavobacteriales</taxon>
        <taxon>Flavobacteriaceae</taxon>
        <taxon>Christiangramia</taxon>
    </lineage>
</organism>
<dbReference type="PANTHER" id="PTHR48079:SF6">
    <property type="entry name" value="NAD(P)-BINDING DOMAIN-CONTAINING PROTEIN-RELATED"/>
    <property type="match status" value="1"/>
</dbReference>
<dbReference type="AlphaFoldDB" id="A0A1H1NE55"/>
<dbReference type="InterPro" id="IPR036291">
    <property type="entry name" value="NAD(P)-bd_dom_sf"/>
</dbReference>
<dbReference type="InterPro" id="IPR051783">
    <property type="entry name" value="NAD(P)-dependent_oxidoreduct"/>
</dbReference>
<evidence type="ECO:0000313" key="1">
    <source>
        <dbReference type="EMBL" id="SDR97266.1"/>
    </source>
</evidence>
<dbReference type="RefSeq" id="WP_089662022.1">
    <property type="nucleotide sequence ID" value="NZ_LT629745.1"/>
</dbReference>
<dbReference type="PANTHER" id="PTHR48079">
    <property type="entry name" value="PROTEIN YEEZ"/>
    <property type="match status" value="1"/>
</dbReference>
<dbReference type="EMBL" id="LT629745">
    <property type="protein sequence ID" value="SDR97266.1"/>
    <property type="molecule type" value="Genomic_DNA"/>
</dbReference>
<sequence>MKISILGCGWLGMELGKRLREENHEVRGSVTRMERMQEVRAAGIVPYSIKLFEKGIQGDIRSFLAGTNILILDIPPGLRKNPEVNFLKKIKKLIPHIENSYLKKVIFTSSTSVYQDTEDYPVYDEEADIDNSNNNAVQLRNVELLFLNNEKFNASIIRFGGLIGAERHPVKYLSGKTGISNPEAPVNLVHKEDCIAAVCKLIEKEKDNSVWNLVYPEHPSKKEYYTRIARERNFEVPEFDHSQPSKGKKISSEKIRKELNLEFSKTIW</sequence>
<accession>A0A1H1NE55</accession>
<gene>
    <name evidence="1" type="ORF">SAMN04488552_1687</name>
</gene>
<reference evidence="1 2" key="1">
    <citation type="submission" date="2016-10" db="EMBL/GenBank/DDBJ databases">
        <authorList>
            <person name="Varghese N."/>
            <person name="Submissions S."/>
        </authorList>
    </citation>
    <scope>NUCLEOTIDE SEQUENCE [LARGE SCALE GENOMIC DNA]</scope>
    <source>
        <strain evidence="1 2">Mar_2010_102</strain>
    </source>
</reference>
<name>A0A1H1NE55_9FLAO</name>
<proteinExistence type="predicted"/>